<comment type="caution">
    <text evidence="1">The sequence shown here is derived from an EMBL/GenBank/DDBJ whole genome shotgun (WGS) entry which is preliminary data.</text>
</comment>
<dbReference type="Proteomes" id="UP001279734">
    <property type="component" value="Unassembled WGS sequence"/>
</dbReference>
<keyword evidence="2" id="KW-1185">Reference proteome</keyword>
<accession>A0AAD3P9X5</accession>
<protein>
    <submittedName>
        <fullName evidence="1">Uncharacterized protein</fullName>
    </submittedName>
</protein>
<evidence type="ECO:0000313" key="1">
    <source>
        <dbReference type="EMBL" id="GMH00547.1"/>
    </source>
</evidence>
<evidence type="ECO:0000313" key="2">
    <source>
        <dbReference type="Proteomes" id="UP001279734"/>
    </source>
</evidence>
<dbReference type="EMBL" id="BSYO01000002">
    <property type="protein sequence ID" value="GMH00547.1"/>
    <property type="molecule type" value="Genomic_DNA"/>
</dbReference>
<dbReference type="AlphaFoldDB" id="A0AAD3P9X5"/>
<proteinExistence type="predicted"/>
<reference evidence="1" key="1">
    <citation type="submission" date="2023-05" db="EMBL/GenBank/DDBJ databases">
        <title>Nepenthes gracilis genome sequencing.</title>
        <authorList>
            <person name="Fukushima K."/>
        </authorList>
    </citation>
    <scope>NUCLEOTIDE SEQUENCE</scope>
    <source>
        <strain evidence="1">SING2019-196</strain>
    </source>
</reference>
<name>A0AAD3P9X5_NEPGR</name>
<sequence>MGCPSAPFFHSYNTVKSNQILGKGSSFASRGNVTYILSTQQHFVDYKHCKHHILGENIPCSRIYDMDDPLIWKTHGQQQAHCICGNGNSQGANNLPYNSSIVYDQSHNRYQHRF</sequence>
<organism evidence="1 2">
    <name type="scientific">Nepenthes gracilis</name>
    <name type="common">Slender pitcher plant</name>
    <dbReference type="NCBI Taxonomy" id="150966"/>
    <lineage>
        <taxon>Eukaryota</taxon>
        <taxon>Viridiplantae</taxon>
        <taxon>Streptophyta</taxon>
        <taxon>Embryophyta</taxon>
        <taxon>Tracheophyta</taxon>
        <taxon>Spermatophyta</taxon>
        <taxon>Magnoliopsida</taxon>
        <taxon>eudicotyledons</taxon>
        <taxon>Gunneridae</taxon>
        <taxon>Pentapetalae</taxon>
        <taxon>Caryophyllales</taxon>
        <taxon>Nepenthaceae</taxon>
        <taxon>Nepenthes</taxon>
    </lineage>
</organism>
<gene>
    <name evidence="1" type="ORF">Nepgr_002386</name>
</gene>